<feature type="compositionally biased region" description="Basic and acidic residues" evidence="1">
    <location>
        <begin position="130"/>
        <end position="139"/>
    </location>
</feature>
<proteinExistence type="predicted"/>
<dbReference type="PANTHER" id="PTHR31859:SF1">
    <property type="entry name" value="TETRATRICOPEPTIDE REPEAT PROTEIN 39C"/>
    <property type="match status" value="1"/>
</dbReference>
<feature type="region of interest" description="Disordered" evidence="1">
    <location>
        <begin position="1"/>
        <end position="159"/>
    </location>
</feature>
<evidence type="ECO:0008006" key="4">
    <source>
        <dbReference type="Google" id="ProtNLM"/>
    </source>
</evidence>
<dbReference type="AlphaFoldDB" id="A0A163J1S9"/>
<accession>A0A163J1S9</accession>
<keyword evidence="3" id="KW-1185">Reference proteome</keyword>
<feature type="region of interest" description="Disordered" evidence="1">
    <location>
        <begin position="206"/>
        <end position="290"/>
    </location>
</feature>
<dbReference type="InterPro" id="IPR019412">
    <property type="entry name" value="IML2/TPR_39"/>
</dbReference>
<dbReference type="Proteomes" id="UP000078561">
    <property type="component" value="Unassembled WGS sequence"/>
</dbReference>
<evidence type="ECO:0000256" key="1">
    <source>
        <dbReference type="SAM" id="MobiDB-lite"/>
    </source>
</evidence>
<feature type="compositionally biased region" description="Low complexity" evidence="1">
    <location>
        <begin position="95"/>
        <end position="114"/>
    </location>
</feature>
<reference evidence="2" key="1">
    <citation type="submission" date="2016-04" db="EMBL/GenBank/DDBJ databases">
        <authorList>
            <person name="Evans L.H."/>
            <person name="Alamgir A."/>
            <person name="Owens N."/>
            <person name="Weber N.D."/>
            <person name="Virtaneva K."/>
            <person name="Barbian K."/>
            <person name="Babar A."/>
            <person name="Rosenke K."/>
        </authorList>
    </citation>
    <scope>NUCLEOTIDE SEQUENCE [LARGE SCALE GENOMIC DNA]</scope>
    <source>
        <strain evidence="2">CBS 101.48</strain>
    </source>
</reference>
<gene>
    <name evidence="2" type="primary">ABSGL_04591.1 scaffold 5475</name>
</gene>
<feature type="compositionally biased region" description="Basic and acidic residues" evidence="1">
    <location>
        <begin position="1"/>
        <end position="11"/>
    </location>
</feature>
<dbReference type="OrthoDB" id="43460at2759"/>
<dbReference type="InParanoid" id="A0A163J1S9"/>
<dbReference type="PANTHER" id="PTHR31859">
    <property type="entry name" value="TETRATRICOPEPTIDE REPEAT PROTEIN 39 FAMILY MEMBER"/>
    <property type="match status" value="1"/>
</dbReference>
<feature type="compositionally biased region" description="Basic residues" evidence="1">
    <location>
        <begin position="140"/>
        <end position="149"/>
    </location>
</feature>
<organism evidence="2">
    <name type="scientific">Absidia glauca</name>
    <name type="common">Pin mould</name>
    <dbReference type="NCBI Taxonomy" id="4829"/>
    <lineage>
        <taxon>Eukaryota</taxon>
        <taxon>Fungi</taxon>
        <taxon>Fungi incertae sedis</taxon>
        <taxon>Mucoromycota</taxon>
        <taxon>Mucoromycotina</taxon>
        <taxon>Mucoromycetes</taxon>
        <taxon>Mucorales</taxon>
        <taxon>Cunninghamellaceae</taxon>
        <taxon>Absidia</taxon>
    </lineage>
</organism>
<feature type="compositionally biased region" description="Polar residues" evidence="1">
    <location>
        <begin position="81"/>
        <end position="94"/>
    </location>
</feature>
<evidence type="ECO:0000313" key="3">
    <source>
        <dbReference type="Proteomes" id="UP000078561"/>
    </source>
</evidence>
<feature type="compositionally biased region" description="Polar residues" evidence="1">
    <location>
        <begin position="12"/>
        <end position="22"/>
    </location>
</feature>
<feature type="compositionally biased region" description="Polar residues" evidence="1">
    <location>
        <begin position="62"/>
        <end position="71"/>
    </location>
</feature>
<sequence length="966" mass="106675">MLDDLAAKKMDATQQPRSSFSYQRHDMPGQQFDQHIQALEIMANRTSISAPPTDPLPPLPTGQRSPRQTYSGGDHRLSMDLHQSASAQSPSWNGRLSVSSRLSHGSSTSSTSHDTVTHTDHHHSSSGSQDKPRGQDHQHQQQHRHRSNSYHHSPLNSPYGITAISEEAIVPTPGALSVSTSVIGNHQHKANDDTLLDSPIDEYITNETSNISSPSNSITQMDSDNAPDDSDSCSFESTDIPDPFLFPSSDDNSDNQHLSNVDSQKRAEETKSSDLQHKWASNSDTTSKKNTAIMDEALKVRTSDNVSGRQVPVMQVNISHDSAYSTANHPSLLAPMSAVIESTSPFMPDIPSPAIDQPVPLRQSSLPLSVEKDTPLSPVIPLEEEHQHSTLSTESPAIPPVASPQPTADAEDHVAANLLKPRQQEEADQPIRQGMKYLFGNKFTKAITTNNGNEVDTAMDALTHASIIAGSQAELSEETFDNTFSSQISSLVASTVGDQASLKTFKSNGVLRALVIQAESYLLMGILQLTQENMAGYLKCGLNIKKACTGYNVVWKEYQRMGDQVSEWMDENTVSGVQFGVGTLHLLLSSLPEKILTLFSGLAWRTDKKLGFALLKSAMAGQGTRSSFASLMLLSYYSVLSSAVPSIYAQESIQATIECLVAAQKSHPKSCFFLYYAARISRVARNVGLSTQSFTMATTSTRRGAWAEVAMKHTTAYEVGLNHAMQLDWDTCAAYFEQLCCARDWSPAFCQYFVGASHEMLGQRQEAKDAFDEVPIISHQQHHRKSFLDNYVQVKVEQYQYQEYAGLDSSLPGLELLLLLNGFGAMEDAALRRCLVMIEETCQLIGDEAVGDGGMTRYGTLLLLKCATLNALSRHKECIPHLDWLKNNKQYVETEEWLLPFVYWEAGVTYWGLDDHKQSKALWQLALSCTRYDFEFRMASRIHLALEKCDELGVPDSNPTSGRKRL</sequence>
<dbReference type="Pfam" id="PF10300">
    <property type="entry name" value="Iml2-TPR_39"/>
    <property type="match status" value="1"/>
</dbReference>
<dbReference type="EMBL" id="LT552383">
    <property type="protein sequence ID" value="SAL99020.1"/>
    <property type="molecule type" value="Genomic_DNA"/>
</dbReference>
<feature type="compositionally biased region" description="Polar residues" evidence="1">
    <location>
        <begin position="279"/>
        <end position="290"/>
    </location>
</feature>
<feature type="compositionally biased region" description="Low complexity" evidence="1">
    <location>
        <begin position="206"/>
        <end position="219"/>
    </location>
</feature>
<protein>
    <recommendedName>
        <fullName evidence="4">Tetratricopeptide repeat protein 39C</fullName>
    </recommendedName>
</protein>
<name>A0A163J1S9_ABSGL</name>
<feature type="region of interest" description="Disordered" evidence="1">
    <location>
        <begin position="384"/>
        <end position="411"/>
    </location>
</feature>
<evidence type="ECO:0000313" key="2">
    <source>
        <dbReference type="EMBL" id="SAL99020.1"/>
    </source>
</evidence>
<feature type="compositionally biased region" description="Basic and acidic residues" evidence="1">
    <location>
        <begin position="263"/>
        <end position="277"/>
    </location>
</feature>